<dbReference type="KEGG" id="tan:TA14095"/>
<dbReference type="GeneID" id="3861597"/>
<keyword evidence="3" id="KW-1185">Reference proteome</keyword>
<evidence type="ECO:0000256" key="1">
    <source>
        <dbReference type="SAM" id="SignalP"/>
    </source>
</evidence>
<dbReference type="VEuPathDB" id="PiroplasmaDB:TA14095"/>
<dbReference type="STRING" id="5874.Q4UEV8"/>
<dbReference type="PANTHER" id="PTHR46434:SF1">
    <property type="entry name" value="GENETIC INTERACTOR OF PROHIBITINS 3, MITOCHONDRIAL"/>
    <property type="match status" value="1"/>
</dbReference>
<dbReference type="InterPro" id="IPR027417">
    <property type="entry name" value="P-loop_NTPase"/>
</dbReference>
<proteinExistence type="predicted"/>
<dbReference type="eggNOG" id="KOG1249">
    <property type="taxonomic scope" value="Eukaryota"/>
</dbReference>
<dbReference type="AlphaFoldDB" id="Q4UEV8"/>
<dbReference type="RefSeq" id="XP_952113.1">
    <property type="nucleotide sequence ID" value="XM_947020.1"/>
</dbReference>
<dbReference type="OMA" id="YMREPLM"/>
<sequence length="620" mass="70936">MFFTLLTLFLIYSQNSSYNYIIKDFNFFFHFTPFNTHYRQFIAKSSDSNSNTTNLSENEKIKQLLLSVKEWEDSNKSSKNDSLSSNSNISVNDLVKLEKKFLESIESDENSTFNRIISEKIKETIKEKEEKKEKTVDWRDLVQEFRLIGAGKKCYGCGVNLQFANINKRGYVQECYYHNDLAKCERCSSLSSDIKSSLIKNTSGVDGNNLNLVSENLIREASSETINIVRNMLRIKKRRRITILYIIDVVDPHIEFKLLEIIKQREEIGGIRFYLILNKIDLLPKYNRDELVQFFKKMINSKVDLLKSKHIFTISSKFKKHVSELMSVILEEAKRLGNQILFIGPTNSGKSTLINLLRSSLKSKSRSLKNAKSTNNVIMNGSNSLMGKRLTSSIIPGTTLGVINISLGDNLSIYDTPGIFVPNSLISHVNGINLKDIITQNICPNTPIRLKKGSLTVSLFSSHIDIVTIGYSMLIDKYVRIDMTSGRDVFFKCYFSDKLKLHIKPTHKINQFLNKHYSDQFLHYPTTQHTSITSDDTVNGVDNVNSNNSTNDNWVMRRMNIILNGWDNATCDLCIKGLGFLTIGGALSADFNLYTMKNILYYLRPPLFPKNIFPFVPRKS</sequence>
<name>Q4UEV8_THEAN</name>
<organism evidence="2 3">
    <name type="scientific">Theileria annulata</name>
    <dbReference type="NCBI Taxonomy" id="5874"/>
    <lineage>
        <taxon>Eukaryota</taxon>
        <taxon>Sar</taxon>
        <taxon>Alveolata</taxon>
        <taxon>Apicomplexa</taxon>
        <taxon>Aconoidasida</taxon>
        <taxon>Piroplasmida</taxon>
        <taxon>Theileriidae</taxon>
        <taxon>Theileria</taxon>
    </lineage>
</organism>
<keyword evidence="1" id="KW-0732">Signal</keyword>
<dbReference type="InParanoid" id="Q4UEV8"/>
<dbReference type="PANTHER" id="PTHR46434">
    <property type="entry name" value="GENETIC INTERACTOR OF PROHIBITINS 3, MITOCHONDRIAL"/>
    <property type="match status" value="1"/>
</dbReference>
<feature type="chain" id="PRO_5004245043" evidence="1">
    <location>
        <begin position="18"/>
        <end position="620"/>
    </location>
</feature>
<dbReference type="SUPFAM" id="SSF52540">
    <property type="entry name" value="P-loop containing nucleoside triphosphate hydrolases"/>
    <property type="match status" value="1"/>
</dbReference>
<evidence type="ECO:0000313" key="2">
    <source>
        <dbReference type="EMBL" id="CAI74381.1"/>
    </source>
</evidence>
<dbReference type="Gene3D" id="3.40.50.300">
    <property type="entry name" value="P-loop containing nucleotide triphosphate hydrolases"/>
    <property type="match status" value="1"/>
</dbReference>
<protein>
    <submittedName>
        <fullName evidence="2">Uncharacterized protein</fullName>
    </submittedName>
</protein>
<feature type="signal peptide" evidence="1">
    <location>
        <begin position="1"/>
        <end position="17"/>
    </location>
</feature>
<accession>Q4UEV8</accession>
<dbReference type="Proteomes" id="UP000001950">
    <property type="component" value="Chromosome 2"/>
</dbReference>
<reference evidence="2 3" key="1">
    <citation type="journal article" date="2005" name="Science">
        <title>Genome of the host-cell transforming parasite Theileria annulata compared with T. parva.</title>
        <authorList>
            <person name="Pain A."/>
            <person name="Renauld H."/>
            <person name="Berriman M."/>
            <person name="Murphy L."/>
            <person name="Yeats C.A."/>
            <person name="Weir W."/>
            <person name="Kerhornou A."/>
            <person name="Aslett M."/>
            <person name="Bishop R."/>
            <person name="Bouchier C."/>
            <person name="Cochet M."/>
            <person name="Coulson R.M.R."/>
            <person name="Cronin A."/>
            <person name="de Villiers E.P."/>
            <person name="Fraser A."/>
            <person name="Fosker N."/>
            <person name="Gardner M."/>
            <person name="Goble A."/>
            <person name="Griffiths-Jones S."/>
            <person name="Harris D.E."/>
            <person name="Katzer F."/>
            <person name="Larke N."/>
            <person name="Lord A."/>
            <person name="Maser P."/>
            <person name="McKellar S."/>
            <person name="Mooney P."/>
            <person name="Morton F."/>
            <person name="Nene V."/>
            <person name="O'Neil S."/>
            <person name="Price C."/>
            <person name="Quail M.A."/>
            <person name="Rabbinowitsch E."/>
            <person name="Rawlings N.D."/>
            <person name="Rutter S."/>
            <person name="Saunders D."/>
            <person name="Seeger K."/>
            <person name="Shah T."/>
            <person name="Squares R."/>
            <person name="Squares S."/>
            <person name="Tivey A."/>
            <person name="Walker A.R."/>
            <person name="Woodward J."/>
            <person name="Dobbelaere D.A.E."/>
            <person name="Langsley G."/>
            <person name="Rajandream M.A."/>
            <person name="McKeever D."/>
            <person name="Shiels B."/>
            <person name="Tait A."/>
            <person name="Barrell B.G."/>
            <person name="Hall N."/>
        </authorList>
    </citation>
    <scope>NUCLEOTIDE SEQUENCE [LARGE SCALE GENOMIC DNA]</scope>
    <source>
        <strain evidence="3">Ankara</strain>
    </source>
</reference>
<evidence type="ECO:0000313" key="3">
    <source>
        <dbReference type="Proteomes" id="UP000001950"/>
    </source>
</evidence>
<dbReference type="GO" id="GO:0005739">
    <property type="term" value="C:mitochondrion"/>
    <property type="evidence" value="ECO:0007669"/>
    <property type="project" value="TreeGrafter"/>
</dbReference>
<dbReference type="InterPro" id="IPR050896">
    <property type="entry name" value="Mito_lipid_metab_GTPase"/>
</dbReference>
<dbReference type="OrthoDB" id="1696305at2759"/>
<dbReference type="EMBL" id="CR940348">
    <property type="protein sequence ID" value="CAI74381.1"/>
    <property type="molecule type" value="Genomic_DNA"/>
</dbReference>
<gene>
    <name evidence="2" type="ORF">TA14095</name>
</gene>